<name>A0A329MXL0_9BACL</name>
<comment type="caution">
    <text evidence="1">The sequence shown here is derived from an EMBL/GenBank/DDBJ whole genome shotgun (WGS) entry which is preliminary data.</text>
</comment>
<dbReference type="Pfam" id="PF09929">
    <property type="entry name" value="DUF2161"/>
    <property type="match status" value="1"/>
</dbReference>
<evidence type="ECO:0000313" key="2">
    <source>
        <dbReference type="Proteomes" id="UP000250369"/>
    </source>
</evidence>
<gene>
    <name evidence="1" type="ORF">DQG23_05935</name>
</gene>
<dbReference type="EMBL" id="QMFB01000002">
    <property type="protein sequence ID" value="RAV22477.1"/>
    <property type="molecule type" value="Genomic_DNA"/>
</dbReference>
<protein>
    <submittedName>
        <fullName evidence="1">Uncharacterized protein</fullName>
    </submittedName>
</protein>
<organism evidence="1 2">
    <name type="scientific">Paenibacillus contaminans</name>
    <dbReference type="NCBI Taxonomy" id="450362"/>
    <lineage>
        <taxon>Bacteria</taxon>
        <taxon>Bacillati</taxon>
        <taxon>Bacillota</taxon>
        <taxon>Bacilli</taxon>
        <taxon>Bacillales</taxon>
        <taxon>Paenibacillaceae</taxon>
        <taxon>Paenibacillus</taxon>
    </lineage>
</organism>
<proteinExistence type="predicted"/>
<reference evidence="1 2" key="1">
    <citation type="journal article" date="2009" name="Int. J. Syst. Evol. Microbiol.">
        <title>Paenibacillus contaminans sp. nov., isolated from a contaminated laboratory plate.</title>
        <authorList>
            <person name="Chou J.H."/>
            <person name="Lee J.H."/>
            <person name="Lin M.C."/>
            <person name="Chang P.S."/>
            <person name="Arun A.B."/>
            <person name="Young C.C."/>
            <person name="Chen W.M."/>
        </authorList>
    </citation>
    <scope>NUCLEOTIDE SEQUENCE [LARGE SCALE GENOMIC DNA]</scope>
    <source>
        <strain evidence="1 2">CKOBP-6</strain>
    </source>
</reference>
<dbReference type="Proteomes" id="UP000250369">
    <property type="component" value="Unassembled WGS sequence"/>
</dbReference>
<evidence type="ECO:0000313" key="1">
    <source>
        <dbReference type="EMBL" id="RAV22477.1"/>
    </source>
</evidence>
<keyword evidence="2" id="KW-1185">Reference proteome</keyword>
<accession>A0A329MXL0</accession>
<dbReference type="OrthoDB" id="9795163at2"/>
<sequence>MPIQHETELYMPVKSFFEQQGFTVRGEVRSCDLVAVRDEEEPVIVELKKTFNLPLLIQAIDRLAHTPNVYMAVEMPEHGRASHGLAWNDLVRLSRMLGLGLLTVRFYKSRKPRVDLMCEPTPYTPRKSAVKTARLLREFKERSGDYNVGGSTRRKLVTAYREKSLQIASLLHTHGPLSTKRLREHTANPKVTTMLQDNYYGWFERVERGTYKLSARGAAELGDFAHVIGDTPPATQG</sequence>
<dbReference type="RefSeq" id="WP_113029883.1">
    <property type="nucleotide sequence ID" value="NZ_QMFB01000002.1"/>
</dbReference>
<dbReference type="InterPro" id="IPR018679">
    <property type="entry name" value="DUF2161"/>
</dbReference>
<dbReference type="AlphaFoldDB" id="A0A329MXL0"/>